<name>A0A397VTT8_9GLOM</name>
<accession>A0A397VTT8</accession>
<reference evidence="2 3" key="1">
    <citation type="submission" date="2018-06" db="EMBL/GenBank/DDBJ databases">
        <title>Comparative genomics reveals the genomic features of Rhizophagus irregularis, R. cerebriforme, R. diaphanum and Gigaspora rosea, and their symbiotic lifestyle signature.</title>
        <authorList>
            <person name="Morin E."/>
            <person name="San Clemente H."/>
            <person name="Chen E.C.H."/>
            <person name="De La Providencia I."/>
            <person name="Hainaut M."/>
            <person name="Kuo A."/>
            <person name="Kohler A."/>
            <person name="Murat C."/>
            <person name="Tang N."/>
            <person name="Roy S."/>
            <person name="Loubradou J."/>
            <person name="Henrissat B."/>
            <person name="Grigoriev I.V."/>
            <person name="Corradi N."/>
            <person name="Roux C."/>
            <person name="Martin F.M."/>
        </authorList>
    </citation>
    <scope>NUCLEOTIDE SEQUENCE [LARGE SCALE GENOMIC DNA]</scope>
    <source>
        <strain evidence="2 3">DAOM 194757</strain>
    </source>
</reference>
<dbReference type="Proteomes" id="UP000266673">
    <property type="component" value="Unassembled WGS sequence"/>
</dbReference>
<evidence type="ECO:0000256" key="1">
    <source>
        <dbReference type="SAM" id="MobiDB-lite"/>
    </source>
</evidence>
<protein>
    <submittedName>
        <fullName evidence="2">Uncharacterized protein</fullName>
    </submittedName>
</protein>
<feature type="compositionally biased region" description="Basic and acidic residues" evidence="1">
    <location>
        <begin position="60"/>
        <end position="77"/>
    </location>
</feature>
<gene>
    <name evidence="2" type="ORF">C2G38_2164643</name>
</gene>
<evidence type="ECO:0000313" key="3">
    <source>
        <dbReference type="Proteomes" id="UP000266673"/>
    </source>
</evidence>
<comment type="caution">
    <text evidence="2">The sequence shown here is derived from an EMBL/GenBank/DDBJ whole genome shotgun (WGS) entry which is preliminary data.</text>
</comment>
<organism evidence="2 3">
    <name type="scientific">Gigaspora rosea</name>
    <dbReference type="NCBI Taxonomy" id="44941"/>
    <lineage>
        <taxon>Eukaryota</taxon>
        <taxon>Fungi</taxon>
        <taxon>Fungi incertae sedis</taxon>
        <taxon>Mucoromycota</taxon>
        <taxon>Glomeromycotina</taxon>
        <taxon>Glomeromycetes</taxon>
        <taxon>Diversisporales</taxon>
        <taxon>Gigasporaceae</taxon>
        <taxon>Gigaspora</taxon>
    </lineage>
</organism>
<dbReference type="AlphaFoldDB" id="A0A397VTT8"/>
<evidence type="ECO:0000313" key="2">
    <source>
        <dbReference type="EMBL" id="RIB25980.1"/>
    </source>
</evidence>
<feature type="region of interest" description="Disordered" evidence="1">
    <location>
        <begin position="29"/>
        <end position="81"/>
    </location>
</feature>
<dbReference type="EMBL" id="QKWP01000154">
    <property type="protein sequence ID" value="RIB25980.1"/>
    <property type="molecule type" value="Genomic_DNA"/>
</dbReference>
<sequence>MIENKREVEELSSKGETIVAKVLKPYSTTSQDKTTGHMNMEKGWKKEKRSPLIQRINNSNDEKENKKDISENHKIMDNPEDSLGDIQNLFDLECGYIDGIEFKNDECKNEIGAERKEWKLLNIHQKSEKANYDDGTRSLG</sequence>
<keyword evidence="3" id="KW-1185">Reference proteome</keyword>
<proteinExistence type="predicted"/>